<feature type="signal peptide" evidence="10">
    <location>
        <begin position="1"/>
        <end position="20"/>
    </location>
</feature>
<keyword evidence="2" id="KW-0645">Protease</keyword>
<comment type="caution">
    <text evidence="12">The sequence shown here is derived from an EMBL/GenBank/DDBJ whole genome shotgun (WGS) entry which is preliminary data.</text>
</comment>
<dbReference type="AlphaFoldDB" id="A0A5J4NB96"/>
<evidence type="ECO:0000256" key="9">
    <source>
        <dbReference type="ARBA" id="ARBA00073107"/>
    </source>
</evidence>
<reference evidence="12 13" key="1">
    <citation type="journal article" date="2019" name="Gigascience">
        <title>Whole-genome sequence of the oriental lung fluke Paragonimus westermani.</title>
        <authorList>
            <person name="Oey H."/>
            <person name="Zakrzewski M."/>
            <person name="Narain K."/>
            <person name="Devi K.R."/>
            <person name="Agatsuma T."/>
            <person name="Nawaratna S."/>
            <person name="Gobert G.N."/>
            <person name="Jones M.K."/>
            <person name="Ragan M.A."/>
            <person name="McManus D.P."/>
            <person name="Krause L."/>
        </authorList>
    </citation>
    <scope>NUCLEOTIDE SEQUENCE [LARGE SCALE GENOMIC DNA]</scope>
    <source>
        <strain evidence="12 13">IND2009</strain>
    </source>
</reference>
<dbReference type="PANTHER" id="PTHR12411">
    <property type="entry name" value="CYSTEINE PROTEASE FAMILY C1-RELATED"/>
    <property type="match status" value="1"/>
</dbReference>
<dbReference type="CDD" id="cd02620">
    <property type="entry name" value="Peptidase_C1A_CathepsinB"/>
    <property type="match status" value="1"/>
</dbReference>
<dbReference type="GO" id="GO:0006508">
    <property type="term" value="P:proteolysis"/>
    <property type="evidence" value="ECO:0007669"/>
    <property type="project" value="UniProtKB-KW"/>
</dbReference>
<comment type="function">
    <text evidence="8">Thiol protease. Has a role as a digestive enzyme.</text>
</comment>
<evidence type="ECO:0000256" key="2">
    <source>
        <dbReference type="ARBA" id="ARBA00022670"/>
    </source>
</evidence>
<evidence type="ECO:0000256" key="7">
    <source>
        <dbReference type="ARBA" id="ARBA00023157"/>
    </source>
</evidence>
<comment type="similarity">
    <text evidence="1">Belongs to the peptidase C1 family.</text>
</comment>
<keyword evidence="7" id="KW-1015">Disulfide bond</keyword>
<evidence type="ECO:0000313" key="13">
    <source>
        <dbReference type="Proteomes" id="UP000324629"/>
    </source>
</evidence>
<keyword evidence="13" id="KW-1185">Reference proteome</keyword>
<evidence type="ECO:0000256" key="8">
    <source>
        <dbReference type="ARBA" id="ARBA00055576"/>
    </source>
</evidence>
<dbReference type="FunFam" id="3.90.70.10:FF:000031">
    <property type="entry name" value="Cathepsin B"/>
    <property type="match status" value="1"/>
</dbReference>
<protein>
    <recommendedName>
        <fullName evidence="9">Cathepsin B-like cysteine proteinase</fullName>
    </recommendedName>
</protein>
<feature type="chain" id="PRO_5023878176" description="Cathepsin B-like cysteine proteinase" evidence="10">
    <location>
        <begin position="21"/>
        <end position="345"/>
    </location>
</feature>
<dbReference type="InterPro" id="IPR013128">
    <property type="entry name" value="Peptidase_C1A"/>
</dbReference>
<dbReference type="InterPro" id="IPR038765">
    <property type="entry name" value="Papain-like_cys_pep_sf"/>
</dbReference>
<evidence type="ECO:0000256" key="1">
    <source>
        <dbReference type="ARBA" id="ARBA00008455"/>
    </source>
</evidence>
<dbReference type="InterPro" id="IPR025660">
    <property type="entry name" value="Pept_his_AS"/>
</dbReference>
<dbReference type="InterPro" id="IPR000169">
    <property type="entry name" value="Pept_cys_AS"/>
</dbReference>
<organism evidence="12 13">
    <name type="scientific">Paragonimus westermani</name>
    <dbReference type="NCBI Taxonomy" id="34504"/>
    <lineage>
        <taxon>Eukaryota</taxon>
        <taxon>Metazoa</taxon>
        <taxon>Spiralia</taxon>
        <taxon>Lophotrochozoa</taxon>
        <taxon>Platyhelminthes</taxon>
        <taxon>Trematoda</taxon>
        <taxon>Digenea</taxon>
        <taxon>Plagiorchiida</taxon>
        <taxon>Troglotremata</taxon>
        <taxon>Troglotrematidae</taxon>
        <taxon>Paragonimus</taxon>
    </lineage>
</organism>
<evidence type="ECO:0000256" key="3">
    <source>
        <dbReference type="ARBA" id="ARBA00022729"/>
    </source>
</evidence>
<proteinExistence type="inferred from homology"/>
<keyword evidence="3 10" id="KW-0732">Signal</keyword>
<dbReference type="Pfam" id="PF00112">
    <property type="entry name" value="Peptidase_C1"/>
    <property type="match status" value="1"/>
</dbReference>
<evidence type="ECO:0000256" key="10">
    <source>
        <dbReference type="SAM" id="SignalP"/>
    </source>
</evidence>
<keyword evidence="5" id="KW-0788">Thiol protease</keyword>
<sequence>MRWAILLLTILVLLLSGVEDVSLDAKYLKAFTNELIRYVNEESGALWKAAPSQRFENVEEFKRLLGARREGPALRNARRMTISHNVDTNALPESFDAREKWPNCTTIGEIRDQSNCGSCWAFGAVEAMSDRLCIHSFGRVNVELSARDLLSCCNECGDGCQGGWPGMAFDYWKNFGIVTGGSMEQPTGCQPYPFPPCTHRGEGKRPKCPKKIYPTPTCLTECQAKYPKTYEEDKYFASTSYNIRKQEQDIMYELLTNGPLEVTFRVYEDFGNYKEGIYHHVAGEHKGNHAVRLLGWGVENGTKYWRLANSWNEDWGEKGFFRIVRGTDECGIESEAVAGLPLQAV</sequence>
<dbReference type="InterPro" id="IPR000668">
    <property type="entry name" value="Peptidase_C1A_C"/>
</dbReference>
<dbReference type="PROSITE" id="PS00139">
    <property type="entry name" value="THIOL_PROTEASE_CYS"/>
    <property type="match status" value="1"/>
</dbReference>
<evidence type="ECO:0000259" key="11">
    <source>
        <dbReference type="SMART" id="SM00645"/>
    </source>
</evidence>
<feature type="domain" description="Peptidase C1A papain C-terminal" evidence="11">
    <location>
        <begin position="91"/>
        <end position="340"/>
    </location>
</feature>
<dbReference type="SUPFAM" id="SSF54001">
    <property type="entry name" value="Cysteine proteinases"/>
    <property type="match status" value="1"/>
</dbReference>
<dbReference type="PRINTS" id="PR00705">
    <property type="entry name" value="PAPAIN"/>
</dbReference>
<accession>A0A5J4NB96</accession>
<dbReference type="PROSITE" id="PS00639">
    <property type="entry name" value="THIOL_PROTEASE_HIS"/>
    <property type="match status" value="1"/>
</dbReference>
<evidence type="ECO:0000256" key="5">
    <source>
        <dbReference type="ARBA" id="ARBA00022807"/>
    </source>
</evidence>
<dbReference type="Gene3D" id="3.90.70.10">
    <property type="entry name" value="Cysteine proteinases"/>
    <property type="match status" value="1"/>
</dbReference>
<keyword evidence="6" id="KW-0865">Zymogen</keyword>
<name>A0A5J4NB96_9TREM</name>
<dbReference type="EMBL" id="QNGE01004555">
    <property type="protein sequence ID" value="KAA3672777.1"/>
    <property type="molecule type" value="Genomic_DNA"/>
</dbReference>
<dbReference type="Proteomes" id="UP000324629">
    <property type="component" value="Unassembled WGS sequence"/>
</dbReference>
<evidence type="ECO:0000313" key="12">
    <source>
        <dbReference type="EMBL" id="KAA3672777.1"/>
    </source>
</evidence>
<evidence type="ECO:0000256" key="4">
    <source>
        <dbReference type="ARBA" id="ARBA00022801"/>
    </source>
</evidence>
<dbReference type="SMART" id="SM00645">
    <property type="entry name" value="Pept_C1"/>
    <property type="match status" value="1"/>
</dbReference>
<evidence type="ECO:0000256" key="6">
    <source>
        <dbReference type="ARBA" id="ARBA00023145"/>
    </source>
</evidence>
<keyword evidence="4" id="KW-0378">Hydrolase</keyword>
<dbReference type="GO" id="GO:0008234">
    <property type="term" value="F:cysteine-type peptidase activity"/>
    <property type="evidence" value="ECO:0007669"/>
    <property type="project" value="UniProtKB-KW"/>
</dbReference>
<gene>
    <name evidence="12" type="ORF">DEA37_0001077</name>
</gene>